<dbReference type="Proteomes" id="UP000824120">
    <property type="component" value="Chromosome 4"/>
</dbReference>
<proteinExistence type="predicted"/>
<organism evidence="1 2">
    <name type="scientific">Solanum commersonii</name>
    <name type="common">Commerson's wild potato</name>
    <name type="synonym">Commerson's nightshade</name>
    <dbReference type="NCBI Taxonomy" id="4109"/>
    <lineage>
        <taxon>Eukaryota</taxon>
        <taxon>Viridiplantae</taxon>
        <taxon>Streptophyta</taxon>
        <taxon>Embryophyta</taxon>
        <taxon>Tracheophyta</taxon>
        <taxon>Spermatophyta</taxon>
        <taxon>Magnoliopsida</taxon>
        <taxon>eudicotyledons</taxon>
        <taxon>Gunneridae</taxon>
        <taxon>Pentapetalae</taxon>
        <taxon>asterids</taxon>
        <taxon>lamiids</taxon>
        <taxon>Solanales</taxon>
        <taxon>Solanaceae</taxon>
        <taxon>Solanoideae</taxon>
        <taxon>Solaneae</taxon>
        <taxon>Solanum</taxon>
    </lineage>
</organism>
<keyword evidence="2" id="KW-1185">Reference proteome</keyword>
<name>A0A9J5ZDJ3_SOLCO</name>
<comment type="caution">
    <text evidence="1">The sequence shown here is derived from an EMBL/GenBank/DDBJ whole genome shotgun (WGS) entry which is preliminary data.</text>
</comment>
<accession>A0A9J5ZDJ3</accession>
<sequence length="70" mass="8271">MEIIRYGHYSLREDEEEQAFHIIVMSMPMTILKRKRLIHRFKAFWGDINNGEFGEDDNGSNGIDMVIIIK</sequence>
<evidence type="ECO:0000313" key="2">
    <source>
        <dbReference type="Proteomes" id="UP000824120"/>
    </source>
</evidence>
<dbReference type="EMBL" id="JACXVP010000004">
    <property type="protein sequence ID" value="KAG5610921.1"/>
    <property type="molecule type" value="Genomic_DNA"/>
</dbReference>
<gene>
    <name evidence="1" type="ORF">H5410_022202</name>
</gene>
<reference evidence="1 2" key="1">
    <citation type="submission" date="2020-09" db="EMBL/GenBank/DDBJ databases">
        <title>De no assembly of potato wild relative species, Solanum commersonii.</title>
        <authorList>
            <person name="Cho K."/>
        </authorList>
    </citation>
    <scope>NUCLEOTIDE SEQUENCE [LARGE SCALE GENOMIC DNA]</scope>
    <source>
        <strain evidence="1">LZ3.2</strain>
        <tissue evidence="1">Leaf</tissue>
    </source>
</reference>
<protein>
    <submittedName>
        <fullName evidence="1">Uncharacterized protein</fullName>
    </submittedName>
</protein>
<evidence type="ECO:0000313" key="1">
    <source>
        <dbReference type="EMBL" id="KAG5610921.1"/>
    </source>
</evidence>
<dbReference type="AlphaFoldDB" id="A0A9J5ZDJ3"/>